<dbReference type="PROSITE" id="PS50006">
    <property type="entry name" value="FHA_DOMAIN"/>
    <property type="match status" value="1"/>
</dbReference>
<dbReference type="AlphaFoldDB" id="A0A150QF45"/>
<dbReference type="PANTHER" id="PTHR23308">
    <property type="entry name" value="NUCLEAR INHIBITOR OF PROTEIN PHOSPHATASE-1"/>
    <property type="match status" value="1"/>
</dbReference>
<sequence>MGALKRAGFDGTIALGSRCLVGRHAGCDLRLDDPRISGEHAGLRWVDRAWELRDLGSKNGTFVGGRRLAPGERARLGEGDGFTVGGPEHAFTLIDGAPPAASARSTPGGRVRVASGGLLVLPDEENPRASVVECGGWQLETEEGARPVLDREVVVVDGEGWVLDLPSAAAATMDAEGAGPLLETIALHFGVTRDEEHVEVAVLHRGELTKVPPRTYHYLLLTLARRRLADRDASSAEQGWVESEALCKMLATDAPKLNVDIFRARKQLAALGIRGAAGVIARRPGTGMIRIGVEQLEVVQI</sequence>
<dbReference type="Proteomes" id="UP000075260">
    <property type="component" value="Unassembled WGS sequence"/>
</dbReference>
<dbReference type="InterPro" id="IPR050923">
    <property type="entry name" value="Cell_Proc_Reg/RNA_Proc"/>
</dbReference>
<feature type="domain" description="FHA" evidence="1">
    <location>
        <begin position="19"/>
        <end position="68"/>
    </location>
</feature>
<proteinExistence type="predicted"/>
<accession>A0A150QF45</accession>
<name>A0A150QF45_SORCE</name>
<dbReference type="CDD" id="cd00060">
    <property type="entry name" value="FHA"/>
    <property type="match status" value="1"/>
</dbReference>
<dbReference type="SUPFAM" id="SSF49879">
    <property type="entry name" value="SMAD/FHA domain"/>
    <property type="match status" value="1"/>
</dbReference>
<dbReference type="OrthoDB" id="7869657at2"/>
<reference evidence="2 3" key="1">
    <citation type="submission" date="2014-02" db="EMBL/GenBank/DDBJ databases">
        <title>The small core and large imbalanced accessory genome model reveals a collaborative survival strategy of Sorangium cellulosum strains in nature.</title>
        <authorList>
            <person name="Han K."/>
            <person name="Peng R."/>
            <person name="Blom J."/>
            <person name="Li Y.-Z."/>
        </authorList>
    </citation>
    <scope>NUCLEOTIDE SEQUENCE [LARGE SCALE GENOMIC DNA]</scope>
    <source>
        <strain evidence="2 3">So0008-312</strain>
    </source>
</reference>
<organism evidence="2 3">
    <name type="scientific">Sorangium cellulosum</name>
    <name type="common">Polyangium cellulosum</name>
    <dbReference type="NCBI Taxonomy" id="56"/>
    <lineage>
        <taxon>Bacteria</taxon>
        <taxon>Pseudomonadati</taxon>
        <taxon>Myxococcota</taxon>
        <taxon>Polyangia</taxon>
        <taxon>Polyangiales</taxon>
        <taxon>Polyangiaceae</taxon>
        <taxon>Sorangium</taxon>
    </lineage>
</organism>
<evidence type="ECO:0000259" key="1">
    <source>
        <dbReference type="PROSITE" id="PS50006"/>
    </source>
</evidence>
<dbReference type="Pfam" id="PF00498">
    <property type="entry name" value="FHA"/>
    <property type="match status" value="1"/>
</dbReference>
<dbReference type="Gene3D" id="2.60.200.20">
    <property type="match status" value="1"/>
</dbReference>
<dbReference type="InterPro" id="IPR000253">
    <property type="entry name" value="FHA_dom"/>
</dbReference>
<gene>
    <name evidence="2" type="ORF">BE15_30760</name>
</gene>
<evidence type="ECO:0000313" key="2">
    <source>
        <dbReference type="EMBL" id="KYF66561.1"/>
    </source>
</evidence>
<dbReference type="InterPro" id="IPR008984">
    <property type="entry name" value="SMAD_FHA_dom_sf"/>
</dbReference>
<dbReference type="SMART" id="SM00240">
    <property type="entry name" value="FHA"/>
    <property type="match status" value="1"/>
</dbReference>
<protein>
    <recommendedName>
        <fullName evidence="1">FHA domain-containing protein</fullName>
    </recommendedName>
</protein>
<dbReference type="EMBL" id="JEMA01000732">
    <property type="protein sequence ID" value="KYF66561.1"/>
    <property type="molecule type" value="Genomic_DNA"/>
</dbReference>
<comment type="caution">
    <text evidence="2">The sequence shown here is derived from an EMBL/GenBank/DDBJ whole genome shotgun (WGS) entry which is preliminary data.</text>
</comment>
<evidence type="ECO:0000313" key="3">
    <source>
        <dbReference type="Proteomes" id="UP000075260"/>
    </source>
</evidence>